<evidence type="ECO:0000313" key="1">
    <source>
        <dbReference type="EMBL" id="KAF7550963.1"/>
    </source>
</evidence>
<proteinExistence type="predicted"/>
<reference evidence="1" key="1">
    <citation type="submission" date="2020-03" db="EMBL/GenBank/DDBJ databases">
        <title>Draft Genome Sequence of Cylindrodendrum hubeiense.</title>
        <authorList>
            <person name="Buettner E."/>
            <person name="Kellner H."/>
        </authorList>
    </citation>
    <scope>NUCLEOTIDE SEQUENCE</scope>
    <source>
        <strain evidence="1">IHI 201604</strain>
    </source>
</reference>
<sequence length="186" mass="21248">MAAPPEKTTHDLNGKWVMNKELSDSPEPVLSLQGINYFTRKGICLSTINIEIKQYIALPLPPSTSTDEVTHLNTTQWSTLNSTQEDRCFDNTMRDHSDWIFGAVKGLTRWVSLEEIEDEFLKKDWLVEGEGKTLIFSFAESQGNGWDATQIWGFQTVNGERRYCRRALVTKGKKRATFLSVYDYAS</sequence>
<dbReference type="PANTHER" id="PTHR38115:SF1">
    <property type="entry name" value="LIPOCALIN-LIKE DOMAIN-CONTAINING PROTEIN"/>
    <property type="match status" value="1"/>
</dbReference>
<accession>A0A9P5HH99</accession>
<comment type="caution">
    <text evidence="1">The sequence shown here is derived from an EMBL/GenBank/DDBJ whole genome shotgun (WGS) entry which is preliminary data.</text>
</comment>
<keyword evidence="2" id="KW-1185">Reference proteome</keyword>
<dbReference type="EMBL" id="JAANBB010000088">
    <property type="protein sequence ID" value="KAF7550963.1"/>
    <property type="molecule type" value="Genomic_DNA"/>
</dbReference>
<protein>
    <submittedName>
        <fullName evidence="1">Uncharacterized protein</fullName>
    </submittedName>
</protein>
<name>A0A9P5HH99_9HYPO</name>
<dbReference type="InterPro" id="IPR053037">
    <property type="entry name" value="Pericyclase_pydY-like"/>
</dbReference>
<gene>
    <name evidence="1" type="ORF">G7Z17_g5379</name>
</gene>
<dbReference type="PANTHER" id="PTHR38115">
    <property type="entry name" value="LIPOCALIN-LIKE DOMAIN-CONTAINING PROTEIN"/>
    <property type="match status" value="1"/>
</dbReference>
<dbReference type="Proteomes" id="UP000722485">
    <property type="component" value="Unassembled WGS sequence"/>
</dbReference>
<evidence type="ECO:0000313" key="2">
    <source>
        <dbReference type="Proteomes" id="UP000722485"/>
    </source>
</evidence>
<dbReference type="AlphaFoldDB" id="A0A9P5HH99"/>
<dbReference type="OrthoDB" id="425354at2759"/>
<organism evidence="1 2">
    <name type="scientific">Cylindrodendrum hubeiense</name>
    <dbReference type="NCBI Taxonomy" id="595255"/>
    <lineage>
        <taxon>Eukaryota</taxon>
        <taxon>Fungi</taxon>
        <taxon>Dikarya</taxon>
        <taxon>Ascomycota</taxon>
        <taxon>Pezizomycotina</taxon>
        <taxon>Sordariomycetes</taxon>
        <taxon>Hypocreomycetidae</taxon>
        <taxon>Hypocreales</taxon>
        <taxon>Nectriaceae</taxon>
        <taxon>Cylindrodendrum</taxon>
    </lineage>
</organism>